<reference evidence="2 3" key="1">
    <citation type="submission" date="2018-06" db="EMBL/GenBank/DDBJ databases">
        <authorList>
            <consortium name="Pathogen Informatics"/>
            <person name="Doyle S."/>
        </authorList>
    </citation>
    <scope>NUCLEOTIDE SEQUENCE [LARGE SCALE GENOMIC DNA]</scope>
    <source>
        <strain evidence="2 3">NCTC10717</strain>
    </source>
</reference>
<evidence type="ECO:0000256" key="1">
    <source>
        <dbReference type="SAM" id="MobiDB-lite"/>
    </source>
</evidence>
<dbReference type="EMBL" id="UHIA01000003">
    <property type="protein sequence ID" value="SUO91569.1"/>
    <property type="molecule type" value="Genomic_DNA"/>
</dbReference>
<organism evidence="2 3">
    <name type="scientific">Suttonella indologenes</name>
    <dbReference type="NCBI Taxonomy" id="13276"/>
    <lineage>
        <taxon>Bacteria</taxon>
        <taxon>Pseudomonadati</taxon>
        <taxon>Pseudomonadota</taxon>
        <taxon>Gammaproteobacteria</taxon>
        <taxon>Cardiobacteriales</taxon>
        <taxon>Cardiobacteriaceae</taxon>
        <taxon>Suttonella</taxon>
    </lineage>
</organism>
<dbReference type="AlphaFoldDB" id="A0A380MM66"/>
<evidence type="ECO:0000313" key="3">
    <source>
        <dbReference type="Proteomes" id="UP000254575"/>
    </source>
</evidence>
<protein>
    <recommendedName>
        <fullName evidence="4">Membrane-bound lysozyme-inhibitor of c-type lysozyme</fullName>
    </recommendedName>
</protein>
<sequence length="138" mass="15115">MNNKLGWLATAFVLSACGTSAGLDLPRLQSGEARIYHYNCADAEGMDVEYAHMAGIYSATIKILDGKKVLNREADGAFRLDDWTWQSGADGRFELKEGDKVLRSACIAMNQAAPDDKRSARKNLFGGDEDAGRKTQPR</sequence>
<dbReference type="OrthoDB" id="9920882at2"/>
<proteinExistence type="predicted"/>
<name>A0A380MM66_9GAMM</name>
<dbReference type="Proteomes" id="UP000254575">
    <property type="component" value="Unassembled WGS sequence"/>
</dbReference>
<evidence type="ECO:0008006" key="4">
    <source>
        <dbReference type="Google" id="ProtNLM"/>
    </source>
</evidence>
<dbReference type="RefSeq" id="WP_115217536.1">
    <property type="nucleotide sequence ID" value="NZ_UHIA01000003.1"/>
</dbReference>
<accession>A0A380MM66</accession>
<evidence type="ECO:0000313" key="2">
    <source>
        <dbReference type="EMBL" id="SUO91569.1"/>
    </source>
</evidence>
<feature type="region of interest" description="Disordered" evidence="1">
    <location>
        <begin position="112"/>
        <end position="138"/>
    </location>
</feature>
<gene>
    <name evidence="2" type="ORF">NCTC10717_00215</name>
</gene>
<dbReference type="PROSITE" id="PS51257">
    <property type="entry name" value="PROKAR_LIPOPROTEIN"/>
    <property type="match status" value="1"/>
</dbReference>
<keyword evidence="3" id="KW-1185">Reference proteome</keyword>